<sequence length="99" mass="10223">MLCQYVRVRVRRSDETTALVTETPLCWARMLDGGLSPKGGGVGVDRGMPLCAEPRLGCAARDLLGRALGPGDREPAVGVALAETSVLASDAGRAASVPC</sequence>
<protein>
    <submittedName>
        <fullName evidence="1">Uncharacterized protein</fullName>
    </submittedName>
</protein>
<dbReference type="EMBL" id="BOPO01000002">
    <property type="protein sequence ID" value="GIL24961.1"/>
    <property type="molecule type" value="Genomic_DNA"/>
</dbReference>
<comment type="caution">
    <text evidence="1">The sequence shown here is derived from an EMBL/GenBank/DDBJ whole genome shotgun (WGS) entry which is preliminary data.</text>
</comment>
<accession>A0A8J4A4Z3</accession>
<organism evidence="1 2">
    <name type="scientific">Actinocatenispora comari</name>
    <dbReference type="NCBI Taxonomy" id="2807577"/>
    <lineage>
        <taxon>Bacteria</taxon>
        <taxon>Bacillati</taxon>
        <taxon>Actinomycetota</taxon>
        <taxon>Actinomycetes</taxon>
        <taxon>Micromonosporales</taxon>
        <taxon>Micromonosporaceae</taxon>
        <taxon>Actinocatenispora</taxon>
    </lineage>
</organism>
<evidence type="ECO:0000313" key="2">
    <source>
        <dbReference type="Proteomes" id="UP000614996"/>
    </source>
</evidence>
<proteinExistence type="predicted"/>
<name>A0A8J4A4Z3_9ACTN</name>
<dbReference type="AlphaFoldDB" id="A0A8J4A4Z3"/>
<evidence type="ECO:0000313" key="1">
    <source>
        <dbReference type="EMBL" id="GIL24961.1"/>
    </source>
</evidence>
<gene>
    <name evidence="1" type="ORF">NUM_02160</name>
</gene>
<dbReference type="Proteomes" id="UP000614996">
    <property type="component" value="Unassembled WGS sequence"/>
</dbReference>
<keyword evidence="2" id="KW-1185">Reference proteome</keyword>
<reference evidence="2" key="1">
    <citation type="journal article" date="2021" name="Int. J. Syst. Evol. Microbiol.">
        <title>Actinocatenispora comari sp. nov., an endophytic actinomycete isolated from aerial parts of Comarum salesowianum.</title>
        <authorList>
            <person name="Oyunbileg N."/>
            <person name="Iizaka Y."/>
            <person name="Hamada M."/>
            <person name="Davaapurev B.O."/>
            <person name="Fukumoto A."/>
            <person name="Tsetseg B."/>
            <person name="Kato F."/>
            <person name="Tamura T."/>
            <person name="Batkhuu J."/>
            <person name="Anzai Y."/>
        </authorList>
    </citation>
    <scope>NUCLEOTIDE SEQUENCE [LARGE SCALE GENOMIC DNA]</scope>
    <source>
        <strain evidence="2">NUM-2625</strain>
    </source>
</reference>